<dbReference type="OrthoDB" id="1001661at2759"/>
<name>A0A9D3VH71_9ROSI</name>
<organism evidence="2 3">
    <name type="scientific">Gossypium stocksii</name>
    <dbReference type="NCBI Taxonomy" id="47602"/>
    <lineage>
        <taxon>Eukaryota</taxon>
        <taxon>Viridiplantae</taxon>
        <taxon>Streptophyta</taxon>
        <taxon>Embryophyta</taxon>
        <taxon>Tracheophyta</taxon>
        <taxon>Spermatophyta</taxon>
        <taxon>Magnoliopsida</taxon>
        <taxon>eudicotyledons</taxon>
        <taxon>Gunneridae</taxon>
        <taxon>Pentapetalae</taxon>
        <taxon>rosids</taxon>
        <taxon>malvids</taxon>
        <taxon>Malvales</taxon>
        <taxon>Malvaceae</taxon>
        <taxon>Malvoideae</taxon>
        <taxon>Gossypium</taxon>
    </lineage>
</organism>
<reference evidence="2 3" key="1">
    <citation type="journal article" date="2021" name="Plant Biotechnol. J.">
        <title>Multi-omics assisted identification of the key and species-specific regulatory components of drought-tolerant mechanisms in Gossypium stocksii.</title>
        <authorList>
            <person name="Yu D."/>
            <person name="Ke L."/>
            <person name="Zhang D."/>
            <person name="Wu Y."/>
            <person name="Sun Y."/>
            <person name="Mei J."/>
            <person name="Sun J."/>
            <person name="Sun Y."/>
        </authorList>
    </citation>
    <scope>NUCLEOTIDE SEQUENCE [LARGE SCALE GENOMIC DNA]</scope>
    <source>
        <strain evidence="3">cv. E1</strain>
        <tissue evidence="2">Leaf</tissue>
    </source>
</reference>
<dbReference type="EMBL" id="JAIQCV010000007">
    <property type="protein sequence ID" value="KAH1082963.1"/>
    <property type="molecule type" value="Genomic_DNA"/>
</dbReference>
<feature type="non-terminal residue" evidence="2">
    <location>
        <position position="1"/>
    </location>
</feature>
<evidence type="ECO:0000313" key="2">
    <source>
        <dbReference type="EMBL" id="KAH1082963.1"/>
    </source>
</evidence>
<feature type="compositionally biased region" description="Polar residues" evidence="1">
    <location>
        <begin position="21"/>
        <end position="43"/>
    </location>
</feature>
<protein>
    <submittedName>
        <fullName evidence="2">Uncharacterized protein</fullName>
    </submittedName>
</protein>
<feature type="region of interest" description="Disordered" evidence="1">
    <location>
        <begin position="15"/>
        <end position="53"/>
    </location>
</feature>
<evidence type="ECO:0000313" key="3">
    <source>
        <dbReference type="Proteomes" id="UP000828251"/>
    </source>
</evidence>
<proteinExistence type="predicted"/>
<keyword evidence="3" id="KW-1185">Reference proteome</keyword>
<gene>
    <name evidence="2" type="ORF">J1N35_022724</name>
</gene>
<comment type="caution">
    <text evidence="2">The sequence shown here is derived from an EMBL/GenBank/DDBJ whole genome shotgun (WGS) entry which is preliminary data.</text>
</comment>
<dbReference type="Proteomes" id="UP000828251">
    <property type="component" value="Unassembled WGS sequence"/>
</dbReference>
<sequence length="79" mass="8768">AKRIEGLEFKRNGRGMKCKNKFSNPTSSGGKAANKSLSDSDVQTLKKKQRKEASETWGLGKELGLRVIGDEDDVIRELM</sequence>
<evidence type="ECO:0000256" key="1">
    <source>
        <dbReference type="SAM" id="MobiDB-lite"/>
    </source>
</evidence>
<accession>A0A9D3VH71</accession>
<dbReference type="AlphaFoldDB" id="A0A9D3VH71"/>